<reference evidence="9" key="2">
    <citation type="submission" date="2009-12" db="EMBL/GenBank/DDBJ databases">
        <authorList>
            <person name="Madupu R."/>
            <person name="Durkin A.S."/>
            <person name="Torralba M."/>
            <person name="Methe B."/>
            <person name="Sutton G.G."/>
            <person name="Strausberg R.L."/>
            <person name="Nelson K.E."/>
        </authorList>
    </citation>
    <scope>NUCLEOTIDE SEQUENCE</scope>
    <source>
        <strain evidence="9">28L</strain>
    </source>
</reference>
<reference evidence="11" key="1">
    <citation type="submission" date="2009-12" db="EMBL/GenBank/DDBJ databases">
        <title>Sequence of Clostridiales genomosp. BVAB3 str. UPII9-5.</title>
        <authorList>
            <person name="Madupu R."/>
            <person name="Durkin A.S."/>
            <person name="Torralba M."/>
            <person name="Methe B."/>
            <person name="Sutton G.G."/>
            <person name="Strausberg R.L."/>
            <person name="Nelson K.E."/>
        </authorList>
    </citation>
    <scope>NUCLEOTIDE SEQUENCE [LARGE SCALE GENOMIC DNA]</scope>
    <source>
        <strain evidence="11">28L</strain>
    </source>
</reference>
<dbReference type="AlphaFoldDB" id="D3LVM3"/>
<dbReference type="InterPro" id="IPR017850">
    <property type="entry name" value="Alkaline_phosphatase_core_sf"/>
</dbReference>
<dbReference type="SUPFAM" id="SSF53649">
    <property type="entry name" value="Alkaline phosphatase-like"/>
    <property type="match status" value="1"/>
</dbReference>
<dbReference type="PANTHER" id="PTHR47371:SF3">
    <property type="entry name" value="PHOSPHOGLYCEROL TRANSFERASE I"/>
    <property type="match status" value="1"/>
</dbReference>
<dbReference type="GO" id="GO:0005886">
    <property type="term" value="C:plasma membrane"/>
    <property type="evidence" value="ECO:0007669"/>
    <property type="project" value="UniProtKB-SubCell"/>
</dbReference>
<evidence type="ECO:0000313" key="12">
    <source>
        <dbReference type="Proteomes" id="UP000004018"/>
    </source>
</evidence>
<dbReference type="RefSeq" id="WP_007390470.1">
    <property type="nucleotide sequence ID" value="NZ_ADGP01000021.1"/>
</dbReference>
<evidence type="ECO:0000256" key="7">
    <source>
        <dbReference type="SAM" id="Phobius"/>
    </source>
</evidence>
<evidence type="ECO:0000313" key="11">
    <source>
        <dbReference type="Proteomes" id="UP000003242"/>
    </source>
</evidence>
<name>D3LVM3_9FIRM</name>
<dbReference type="GO" id="GO:0016787">
    <property type="term" value="F:hydrolase activity"/>
    <property type="evidence" value="ECO:0007669"/>
    <property type="project" value="UniProtKB-KW"/>
</dbReference>
<keyword evidence="6 7" id="KW-0472">Membrane</keyword>
<dbReference type="Proteomes" id="UP000004018">
    <property type="component" value="Unassembled WGS sequence"/>
</dbReference>
<evidence type="ECO:0000256" key="4">
    <source>
        <dbReference type="ARBA" id="ARBA00022692"/>
    </source>
</evidence>
<keyword evidence="3" id="KW-1003">Cell membrane</keyword>
<dbReference type="eggNOG" id="COG1368">
    <property type="taxonomic scope" value="Bacteria"/>
</dbReference>
<feature type="transmembrane region" description="Helical" evidence="7">
    <location>
        <begin position="55"/>
        <end position="79"/>
    </location>
</feature>
<gene>
    <name evidence="9" type="ORF">HMPREF0889_1026</name>
    <name evidence="10" type="ORF">HMPREF1039_0282</name>
</gene>
<comment type="subcellular location">
    <subcellularLocation>
        <location evidence="1">Cell membrane</location>
        <topology evidence="1">Multi-pass membrane protein</topology>
    </subcellularLocation>
</comment>
<dbReference type="EMBL" id="ADGP01000021">
    <property type="protein sequence ID" value="EFD93676.1"/>
    <property type="molecule type" value="Genomic_DNA"/>
</dbReference>
<sequence length="669" mass="77468">MFEVFFLGAQQDLKLIIIPSIICLLFRLAFIKIYGPQRDSGEYGKKVRECLRFGFLWGLDFHAYVYLVSLVFITLPGVFFSEYRMYAGILRILLVAVYALCLYVVFMGKMIFYGEFHDIYNQTMLLGKHADKGNFFDIFFFQYHGGWMVLGLIPYLGVTAGFTHFLLQTPVFPYPQWFMPGMSYAVNTAFFVIAVLLFYYIRYGGHLSHLFKPSRNNMPTILKNDIFFSKAVVDDCIAIELVLKQQEQRILNHSEEEAVKIMAPVVRVRETKDIWRPFLRQAEGPRIRKPKHIYFIVGESYTQVPFDDHYQALHLVEEGKKFRASAHTFSIPNFLSAGMISQPSLASLFSGIFDANFEINEMPAFQQQQLPTAFAGQVKKLGYTTAYWYGGNTAWASLGRFGKAQGFDICKGAPEFCPPHSPTTWLGIYDHIFFEGLYKELCALPADEPMFHLIYTTSNHPPYTIPVEKYGFDPDRIMPDLTPDIRKNRKLLNNLGMYWYADYYMSEFIRKVQALDPDSFILVTGDHSRLIIPFHTQMYSEKEPSVREKYCTSFAMHHPDLQRSMFPQLHIGGHMNIMPTVLEAIAPKGFSYYSLVPSFFDCLDRVVTPFHWLTQERVGYYGDEVAEALDTYRPEIQQGTTCFSNERAAWCEFTAWIIRHPELWRHVGD</sequence>
<feature type="transmembrane region" description="Helical" evidence="7">
    <location>
        <begin position="147"/>
        <end position="167"/>
    </location>
</feature>
<dbReference type="EC" id="3.1.6.-" evidence="9"/>
<comment type="caution">
    <text evidence="9">The sequence shown here is derived from an EMBL/GenBank/DDBJ whole genome shotgun (WGS) entry which is preliminary data.</text>
</comment>
<evidence type="ECO:0000256" key="6">
    <source>
        <dbReference type="ARBA" id="ARBA00023136"/>
    </source>
</evidence>
<evidence type="ECO:0000256" key="5">
    <source>
        <dbReference type="ARBA" id="ARBA00022989"/>
    </source>
</evidence>
<dbReference type="PANTHER" id="PTHR47371">
    <property type="entry name" value="LIPOTEICHOIC ACID SYNTHASE"/>
    <property type="match status" value="1"/>
</dbReference>
<protein>
    <submittedName>
        <fullName evidence="9">Arylsulfatase</fullName>
        <ecNumber evidence="9">3.1.6.-</ecNumber>
    </submittedName>
</protein>
<evidence type="ECO:0000259" key="8">
    <source>
        <dbReference type="Pfam" id="PF00884"/>
    </source>
</evidence>
<evidence type="ECO:0000313" key="9">
    <source>
        <dbReference type="EMBL" id="EFD93676.1"/>
    </source>
</evidence>
<keyword evidence="4 7" id="KW-0812">Transmembrane</keyword>
<accession>D3LVM3</accession>
<keyword evidence="9" id="KW-0378">Hydrolase</keyword>
<keyword evidence="5 7" id="KW-1133">Transmembrane helix</keyword>
<keyword evidence="12" id="KW-1185">Reference proteome</keyword>
<dbReference type="STRING" id="699218.HMPREF0889_1026"/>
<feature type="transmembrane region" description="Helical" evidence="7">
    <location>
        <begin position="182"/>
        <end position="201"/>
    </location>
</feature>
<dbReference type="EMBL" id="AFIJ01000007">
    <property type="protein sequence ID" value="EGL42009.1"/>
    <property type="molecule type" value="Genomic_DNA"/>
</dbReference>
<dbReference type="InterPro" id="IPR050448">
    <property type="entry name" value="OpgB/LTA_synthase_biosynth"/>
</dbReference>
<evidence type="ECO:0000256" key="3">
    <source>
        <dbReference type="ARBA" id="ARBA00022475"/>
    </source>
</evidence>
<dbReference type="OrthoDB" id="9777768at2"/>
<reference evidence="10 12" key="3">
    <citation type="submission" date="2011-04" db="EMBL/GenBank/DDBJ databases">
        <authorList>
            <person name="Harkins D.M."/>
            <person name="Madupu R."/>
            <person name="Durkin A.S."/>
            <person name="Torralba M."/>
            <person name="Methe B."/>
            <person name="Sutton G.G."/>
            <person name="Nelson K.E."/>
        </authorList>
    </citation>
    <scope>NUCLEOTIDE SEQUENCE [LARGE SCALE GENOMIC DNA]</scope>
    <source>
        <strain evidence="10 12">UPII 199-6</strain>
    </source>
</reference>
<comment type="pathway">
    <text evidence="2">Cell wall biogenesis; lipoteichoic acid biosynthesis.</text>
</comment>
<proteinExistence type="predicted"/>
<evidence type="ECO:0000256" key="1">
    <source>
        <dbReference type="ARBA" id="ARBA00004651"/>
    </source>
</evidence>
<dbReference type="Pfam" id="PF00884">
    <property type="entry name" value="Sulfatase"/>
    <property type="match status" value="1"/>
</dbReference>
<feature type="domain" description="Sulfatase N-terminal" evidence="8">
    <location>
        <begin position="325"/>
        <end position="584"/>
    </location>
</feature>
<evidence type="ECO:0000256" key="2">
    <source>
        <dbReference type="ARBA" id="ARBA00004936"/>
    </source>
</evidence>
<evidence type="ECO:0000313" key="10">
    <source>
        <dbReference type="EMBL" id="EGL42009.1"/>
    </source>
</evidence>
<dbReference type="InterPro" id="IPR000917">
    <property type="entry name" value="Sulfatase_N"/>
</dbReference>
<dbReference type="Proteomes" id="UP000003242">
    <property type="component" value="Unassembled WGS sequence"/>
</dbReference>
<dbReference type="Gene3D" id="3.40.720.10">
    <property type="entry name" value="Alkaline Phosphatase, subunit A"/>
    <property type="match status" value="1"/>
</dbReference>
<organism evidence="9 11">
    <name type="scientific">Megasphaera lornae</name>
    <dbReference type="NCBI Taxonomy" id="1000568"/>
    <lineage>
        <taxon>Bacteria</taxon>
        <taxon>Bacillati</taxon>
        <taxon>Bacillota</taxon>
        <taxon>Negativicutes</taxon>
        <taxon>Veillonellales</taxon>
        <taxon>Veillonellaceae</taxon>
        <taxon>Megasphaera</taxon>
    </lineage>
</organism>
<feature type="transmembrane region" description="Helical" evidence="7">
    <location>
        <begin position="15"/>
        <end position="34"/>
    </location>
</feature>
<feature type="transmembrane region" description="Helical" evidence="7">
    <location>
        <begin position="85"/>
        <end position="106"/>
    </location>
</feature>